<reference evidence="1" key="1">
    <citation type="journal article" date="2023" name="Mol. Phylogenet. Evol.">
        <title>Genome-scale phylogeny and comparative genomics of the fungal order Sordariales.</title>
        <authorList>
            <person name="Hensen N."/>
            <person name="Bonometti L."/>
            <person name="Westerberg I."/>
            <person name="Brannstrom I.O."/>
            <person name="Guillou S."/>
            <person name="Cros-Aarteil S."/>
            <person name="Calhoun S."/>
            <person name="Haridas S."/>
            <person name="Kuo A."/>
            <person name="Mondo S."/>
            <person name="Pangilinan J."/>
            <person name="Riley R."/>
            <person name="LaButti K."/>
            <person name="Andreopoulos B."/>
            <person name="Lipzen A."/>
            <person name="Chen C."/>
            <person name="Yan M."/>
            <person name="Daum C."/>
            <person name="Ng V."/>
            <person name="Clum A."/>
            <person name="Steindorff A."/>
            <person name="Ohm R.A."/>
            <person name="Martin F."/>
            <person name="Silar P."/>
            <person name="Natvig D.O."/>
            <person name="Lalanne C."/>
            <person name="Gautier V."/>
            <person name="Ament-Velasquez S.L."/>
            <person name="Kruys A."/>
            <person name="Hutchinson M.I."/>
            <person name="Powell A.J."/>
            <person name="Barry K."/>
            <person name="Miller A.N."/>
            <person name="Grigoriev I.V."/>
            <person name="Debuchy R."/>
            <person name="Gladieux P."/>
            <person name="Hiltunen Thoren M."/>
            <person name="Johannesson H."/>
        </authorList>
    </citation>
    <scope>NUCLEOTIDE SEQUENCE</scope>
    <source>
        <strain evidence="1">CBS 314.62</strain>
    </source>
</reference>
<dbReference type="AlphaFoldDB" id="A0AAE0X1Z3"/>
<comment type="caution">
    <text evidence="1">The sequence shown here is derived from an EMBL/GenBank/DDBJ whole genome shotgun (WGS) entry which is preliminary data.</text>
</comment>
<keyword evidence="2" id="KW-1185">Reference proteome</keyword>
<organism evidence="1 2">
    <name type="scientific">Podospora appendiculata</name>
    <dbReference type="NCBI Taxonomy" id="314037"/>
    <lineage>
        <taxon>Eukaryota</taxon>
        <taxon>Fungi</taxon>
        <taxon>Dikarya</taxon>
        <taxon>Ascomycota</taxon>
        <taxon>Pezizomycotina</taxon>
        <taxon>Sordariomycetes</taxon>
        <taxon>Sordariomycetidae</taxon>
        <taxon>Sordariales</taxon>
        <taxon>Podosporaceae</taxon>
        <taxon>Podospora</taxon>
    </lineage>
</organism>
<evidence type="ECO:0000313" key="1">
    <source>
        <dbReference type="EMBL" id="KAK3682916.1"/>
    </source>
</evidence>
<evidence type="ECO:0000313" key="2">
    <source>
        <dbReference type="Proteomes" id="UP001270362"/>
    </source>
</evidence>
<dbReference type="EMBL" id="JAULSO010000005">
    <property type="protein sequence ID" value="KAK3682916.1"/>
    <property type="molecule type" value="Genomic_DNA"/>
</dbReference>
<gene>
    <name evidence="1" type="ORF">B0T22DRAFT_297023</name>
</gene>
<dbReference type="Proteomes" id="UP001270362">
    <property type="component" value="Unassembled WGS sequence"/>
</dbReference>
<sequence>MSTMARITTERQPVSRGSQSWSATWKALRSDWRARIETTRLRCVTLRCIQVLSWLSGCPRGTGGHAGEGRCERGACRAAECRLQTACRQVRVTRHTIHTIRAACHGWKREGQNERPSEVGKWNCTIPFPLQIIVRSTVTKPHTSFSGDVHFLDRLSQPPGVWSGAGHPMTVDRQSRWLCLAPCFSFGNLEGQARLEIGT</sequence>
<accession>A0AAE0X1Z3</accession>
<name>A0AAE0X1Z3_9PEZI</name>
<proteinExistence type="predicted"/>
<protein>
    <submittedName>
        <fullName evidence="1">Uncharacterized protein</fullName>
    </submittedName>
</protein>
<reference evidence="1" key="2">
    <citation type="submission" date="2023-06" db="EMBL/GenBank/DDBJ databases">
        <authorList>
            <consortium name="Lawrence Berkeley National Laboratory"/>
            <person name="Haridas S."/>
            <person name="Hensen N."/>
            <person name="Bonometti L."/>
            <person name="Westerberg I."/>
            <person name="Brannstrom I.O."/>
            <person name="Guillou S."/>
            <person name="Cros-Aarteil S."/>
            <person name="Calhoun S."/>
            <person name="Kuo A."/>
            <person name="Mondo S."/>
            <person name="Pangilinan J."/>
            <person name="Riley R."/>
            <person name="Labutti K."/>
            <person name="Andreopoulos B."/>
            <person name="Lipzen A."/>
            <person name="Chen C."/>
            <person name="Yanf M."/>
            <person name="Daum C."/>
            <person name="Ng V."/>
            <person name="Clum A."/>
            <person name="Steindorff A."/>
            <person name="Ohm R."/>
            <person name="Martin F."/>
            <person name="Silar P."/>
            <person name="Natvig D."/>
            <person name="Lalanne C."/>
            <person name="Gautier V."/>
            <person name="Ament-Velasquez S.L."/>
            <person name="Kruys A."/>
            <person name="Hutchinson M.I."/>
            <person name="Powell A.J."/>
            <person name="Barry K."/>
            <person name="Miller A.N."/>
            <person name="Grigoriev I.V."/>
            <person name="Debuchy R."/>
            <person name="Gladieux P."/>
            <person name="Thoren M.H."/>
            <person name="Johannesson H."/>
        </authorList>
    </citation>
    <scope>NUCLEOTIDE SEQUENCE</scope>
    <source>
        <strain evidence="1">CBS 314.62</strain>
    </source>
</reference>